<dbReference type="RefSeq" id="YP_010842782.1">
    <property type="nucleotide sequence ID" value="NC_079145.1"/>
</dbReference>
<proteinExistence type="predicted"/>
<name>A0AAE7SSN5_9CAUD</name>
<sequence length="137" mass="14866">MTTDACPTCGQPRRPARRTPTGRPAATNSAFTPSKCRRCQRPTVKGRADALDIVLEATPLTEIGEYAAHAAGRATYTLNHRTGSARWRPEPHIGQPAAEHHTIHVTHQCDAPIPIALSASLVDARKQSDPFPDNPPY</sequence>
<keyword evidence="3" id="KW-1185">Reference proteome</keyword>
<gene>
    <name evidence="2" type="primary">55</name>
    <name evidence="2" type="ORF">SEA_JOJO24_55</name>
</gene>
<protein>
    <submittedName>
        <fullName evidence="2">Uncharacterized protein</fullName>
    </submittedName>
</protein>
<feature type="compositionally biased region" description="Low complexity" evidence="1">
    <location>
        <begin position="18"/>
        <end position="27"/>
    </location>
</feature>
<evidence type="ECO:0000313" key="3">
    <source>
        <dbReference type="Proteomes" id="UP000828207"/>
    </source>
</evidence>
<evidence type="ECO:0000313" key="2">
    <source>
        <dbReference type="EMBL" id="QXO13152.1"/>
    </source>
</evidence>
<feature type="region of interest" description="Disordered" evidence="1">
    <location>
        <begin position="1"/>
        <end position="38"/>
    </location>
</feature>
<dbReference type="GeneID" id="80559584"/>
<dbReference type="KEGG" id="vg:80559584"/>
<accession>A0AAE7SSN5</accession>
<evidence type="ECO:0000256" key="1">
    <source>
        <dbReference type="SAM" id="MobiDB-lite"/>
    </source>
</evidence>
<dbReference type="Proteomes" id="UP000828207">
    <property type="component" value="Segment"/>
</dbReference>
<organism evidence="2 3">
    <name type="scientific">Gordonia phage Jojo24</name>
    <dbReference type="NCBI Taxonomy" id="2859476"/>
    <lineage>
        <taxon>Viruses</taxon>
        <taxon>Duplodnaviria</taxon>
        <taxon>Heunggongvirae</taxon>
        <taxon>Uroviricota</taxon>
        <taxon>Caudoviricetes</taxon>
        <taxon>Santhisvirus</taxon>
        <taxon>Santhisvirus jojo24</taxon>
    </lineage>
</organism>
<dbReference type="EMBL" id="MZ209302">
    <property type="protein sequence ID" value="QXO13152.1"/>
    <property type="molecule type" value="Genomic_DNA"/>
</dbReference>
<reference evidence="2 3" key="1">
    <citation type="submission" date="2021-05" db="EMBL/GenBank/DDBJ databases">
        <authorList>
            <person name="Baker S."/>
            <person name="Berry C."/>
            <person name="Boyle S."/>
            <person name="Bradley W."/>
            <person name="Brown D."/>
            <person name="Doyle R."/>
            <person name="Edwards M."/>
            <person name="Filijan P."/>
            <person name="Harvey R."/>
            <person name="Hernandez-Ramos J."/>
            <person name="Huynh R."/>
            <person name="Keppelmann E."/>
            <person name="Mahoney J."/>
            <person name="Matthiesen J."/>
            <person name="Naquin D."/>
            <person name="Pearson A."/>
            <person name="Ramirez R.F."/>
            <person name="Rementeria N."/>
            <person name="Singleton Z."/>
            <person name="Smith K."/>
            <person name="Statley K."/>
            <person name="Thomas T."/>
            <person name="Trautner M."/>
            <person name="Vakili B."/>
            <person name="Austen M."/>
            <person name="Brown E."/>
            <person name="Edwards A."/>
            <person name="Garibay O.J."/>
            <person name="Goodwin S."/>
            <person name="Hlaing E."/>
            <person name="Hyndman S."/>
            <person name="Marchetti N."/>
            <person name="Marshall-Inman S."/>
            <person name="Mathis R."/>
            <person name="Medina L."/>
            <person name="Nicacio B."/>
            <person name="Park J."/>
            <person name="Sabanal H."/>
            <person name="Sheldon M."/>
            <person name="Solis K."/>
            <person name="Stargell G."/>
            <person name="Wardrop K."/>
            <person name="Yan S."/>
            <person name="Zamudio L."/>
            <person name="Schleif M.C."/>
            <person name="Hinz J.M."/>
            <person name="Davis W.B."/>
            <person name="Pollenz R.S."/>
            <person name="Garlena R.A."/>
            <person name="Russell D.A."/>
            <person name="Pope W.H."/>
            <person name="Jacobs-Sera D."/>
            <person name="Hatfull G.F."/>
        </authorList>
    </citation>
    <scope>NUCLEOTIDE SEQUENCE [LARGE SCALE GENOMIC DNA]</scope>
</reference>